<geneLocation type="plasmid" evidence="2 3">
    <name>pCY360</name>
</geneLocation>
<dbReference type="SUPFAM" id="SSF55797">
    <property type="entry name" value="PR-1-like"/>
    <property type="match status" value="1"/>
</dbReference>
<dbReference type="InterPro" id="IPR035940">
    <property type="entry name" value="CAP_sf"/>
</dbReference>
<gene>
    <name evidence="2" type="ordered locus">bpr_II364</name>
</gene>
<name>E0S4G9_BUTPB</name>
<proteinExistence type="predicted"/>
<dbReference type="RefSeq" id="WP_013282950.1">
    <property type="nucleotide sequence ID" value="NC_014389.1"/>
</dbReference>
<dbReference type="Proteomes" id="UP000001299">
    <property type="component" value="Plasmid pCY360"/>
</dbReference>
<dbReference type="HOGENOM" id="CLU_1173703_0_0_9"/>
<keyword evidence="2" id="KW-0614">Plasmid</keyword>
<evidence type="ECO:0000259" key="1">
    <source>
        <dbReference type="Pfam" id="PF00188"/>
    </source>
</evidence>
<dbReference type="EMBL" id="CP001812">
    <property type="protein sequence ID" value="ADL36301.1"/>
    <property type="molecule type" value="Genomic_DNA"/>
</dbReference>
<keyword evidence="3" id="KW-1185">Reference proteome</keyword>
<dbReference type="CDD" id="cd05379">
    <property type="entry name" value="CAP_bacterial"/>
    <property type="match status" value="1"/>
</dbReference>
<reference evidence="2 3" key="1">
    <citation type="journal article" date="2010" name="PLoS ONE">
        <title>The glycobiome of the rumen bacterium Butyrivibrio proteoclasticus B316(T) highlights adaptation to a polysaccharide-rich environment.</title>
        <authorList>
            <person name="Kelly W.J."/>
            <person name="Leahy S.C."/>
            <person name="Altermann E."/>
            <person name="Yeoman C.J."/>
            <person name="Dunne J.C."/>
            <person name="Kong Z."/>
            <person name="Pacheco D.M."/>
            <person name="Li D."/>
            <person name="Noel S.J."/>
            <person name="Moon C.D."/>
            <person name="Cookson A.L."/>
            <person name="Attwood G.T."/>
        </authorList>
    </citation>
    <scope>NUCLEOTIDE SEQUENCE [LARGE SCALE GENOMIC DNA]</scope>
    <source>
        <strain evidence="3">ATCC 51982 / DSM 14932 / B316</strain>
        <plasmid evidence="3">Plasmid pCY360</plasmid>
    </source>
</reference>
<dbReference type="PANTHER" id="PTHR31157">
    <property type="entry name" value="SCP DOMAIN-CONTAINING PROTEIN"/>
    <property type="match status" value="1"/>
</dbReference>
<accession>E0S4G9</accession>
<evidence type="ECO:0000313" key="2">
    <source>
        <dbReference type="EMBL" id="ADL36301.1"/>
    </source>
</evidence>
<dbReference type="Gene3D" id="3.40.33.10">
    <property type="entry name" value="CAP"/>
    <property type="match status" value="1"/>
</dbReference>
<protein>
    <submittedName>
        <fullName evidence="2">SCP domain-containing protein</fullName>
    </submittedName>
</protein>
<sequence>MKGRRGRIIAFLLIAVIVGAVLRSITAAAGEIKELDEAALYKTEMAKEENEKEYARGDDILVNTEELVDDSFASNEDGANEDYTQDASEATYFSLGEDKSEAKSEYMDNTPGDTTGSDNNCMEVLKLINDKRAEQGMPALSWSDALTSAASVRAKEASESWSHTRPDGTEFWTVDPDVQYAENLAKQYFNAESVFNAWMESPTHRDNIMNAEYQTIGMAIYYTEDDMIFWAQEFGY</sequence>
<dbReference type="KEGG" id="bpb:bpr_II364"/>
<evidence type="ECO:0000313" key="3">
    <source>
        <dbReference type="Proteomes" id="UP000001299"/>
    </source>
</evidence>
<dbReference type="Pfam" id="PF00188">
    <property type="entry name" value="CAP"/>
    <property type="match status" value="1"/>
</dbReference>
<dbReference type="InterPro" id="IPR014044">
    <property type="entry name" value="CAP_dom"/>
</dbReference>
<dbReference type="AlphaFoldDB" id="E0S4G9"/>
<feature type="domain" description="SCP" evidence="1">
    <location>
        <begin position="125"/>
        <end position="234"/>
    </location>
</feature>
<organism evidence="2 3">
    <name type="scientific">Butyrivibrio proteoclasticus (strain ATCC 51982 / DSM 14932 / B316)</name>
    <name type="common">Clostridium proteoclasticum</name>
    <dbReference type="NCBI Taxonomy" id="515622"/>
    <lineage>
        <taxon>Bacteria</taxon>
        <taxon>Bacillati</taxon>
        <taxon>Bacillota</taxon>
        <taxon>Clostridia</taxon>
        <taxon>Lachnospirales</taxon>
        <taxon>Lachnospiraceae</taxon>
        <taxon>Butyrivibrio</taxon>
    </lineage>
</organism>
<dbReference type="PANTHER" id="PTHR31157:SF1">
    <property type="entry name" value="SCP DOMAIN-CONTAINING PROTEIN"/>
    <property type="match status" value="1"/>
</dbReference>